<dbReference type="Pfam" id="PF00011">
    <property type="entry name" value="HSP20"/>
    <property type="match status" value="1"/>
</dbReference>
<feature type="region of interest" description="Disordered" evidence="3">
    <location>
        <begin position="204"/>
        <end position="225"/>
    </location>
</feature>
<dbReference type="InterPro" id="IPR002068">
    <property type="entry name" value="A-crystallin/Hsp20_dom"/>
</dbReference>
<accession>A0ABD3MFV9</accession>
<proteinExistence type="inferred from homology"/>
<reference evidence="6 7" key="1">
    <citation type="submission" date="2024-10" db="EMBL/GenBank/DDBJ databases">
        <title>Updated reference genomes for cyclostephanoid diatoms.</title>
        <authorList>
            <person name="Roberts W.R."/>
            <person name="Alverson A.J."/>
        </authorList>
    </citation>
    <scope>NUCLEOTIDE SEQUENCE [LARGE SCALE GENOMIC DNA]</scope>
    <source>
        <strain evidence="6 7">AJA232-27</strain>
    </source>
</reference>
<dbReference type="EMBL" id="JALLBG020000135">
    <property type="protein sequence ID" value="KAL3762462.1"/>
    <property type="molecule type" value="Genomic_DNA"/>
</dbReference>
<keyword evidence="4" id="KW-0732">Signal</keyword>
<comment type="caution">
    <text evidence="6">The sequence shown here is derived from an EMBL/GenBank/DDBJ whole genome shotgun (WGS) entry which is preliminary data.</text>
</comment>
<evidence type="ECO:0000256" key="4">
    <source>
        <dbReference type="SAM" id="SignalP"/>
    </source>
</evidence>
<gene>
    <name evidence="6" type="ORF">ACHAWU_008165</name>
</gene>
<comment type="similarity">
    <text evidence="1 2">Belongs to the small heat shock protein (HSP20) family.</text>
</comment>
<dbReference type="Gene3D" id="2.60.40.790">
    <property type="match status" value="1"/>
</dbReference>
<dbReference type="SUPFAM" id="SSF49764">
    <property type="entry name" value="HSP20-like chaperones"/>
    <property type="match status" value="1"/>
</dbReference>
<dbReference type="PROSITE" id="PS01031">
    <property type="entry name" value="SHSP"/>
    <property type="match status" value="1"/>
</dbReference>
<dbReference type="Proteomes" id="UP001530293">
    <property type="component" value="Unassembled WGS sequence"/>
</dbReference>
<dbReference type="CDD" id="cd00298">
    <property type="entry name" value="ACD_sHsps_p23-like"/>
    <property type="match status" value="1"/>
</dbReference>
<evidence type="ECO:0000259" key="5">
    <source>
        <dbReference type="PROSITE" id="PS01031"/>
    </source>
</evidence>
<evidence type="ECO:0000313" key="7">
    <source>
        <dbReference type="Proteomes" id="UP001530293"/>
    </source>
</evidence>
<dbReference type="InterPro" id="IPR008978">
    <property type="entry name" value="HSP20-like_chaperone"/>
</dbReference>
<protein>
    <recommendedName>
        <fullName evidence="5">SHSP domain-containing protein</fullName>
    </recommendedName>
</protein>
<feature type="signal peptide" evidence="4">
    <location>
        <begin position="1"/>
        <end position="22"/>
    </location>
</feature>
<keyword evidence="7" id="KW-1185">Reference proteome</keyword>
<evidence type="ECO:0000256" key="1">
    <source>
        <dbReference type="PROSITE-ProRule" id="PRU00285"/>
    </source>
</evidence>
<evidence type="ECO:0000313" key="6">
    <source>
        <dbReference type="EMBL" id="KAL3762462.1"/>
    </source>
</evidence>
<name>A0ABD3MFV9_9STRA</name>
<evidence type="ECO:0000256" key="3">
    <source>
        <dbReference type="SAM" id="MobiDB-lite"/>
    </source>
</evidence>
<organism evidence="6 7">
    <name type="scientific">Discostella pseudostelligera</name>
    <dbReference type="NCBI Taxonomy" id="259834"/>
    <lineage>
        <taxon>Eukaryota</taxon>
        <taxon>Sar</taxon>
        <taxon>Stramenopiles</taxon>
        <taxon>Ochrophyta</taxon>
        <taxon>Bacillariophyta</taxon>
        <taxon>Coscinodiscophyceae</taxon>
        <taxon>Thalassiosirophycidae</taxon>
        <taxon>Stephanodiscales</taxon>
        <taxon>Stephanodiscaceae</taxon>
        <taxon>Discostella</taxon>
    </lineage>
</organism>
<sequence>MRFPTAASLLPLVVSFALRTDGFHVASNPASARTSTGLAARRSLFPVLRRSDIFFPDIDRMFEEMQEFDESLATAFPRPALSLLGKGVPKELASSRLSGIEVTQDEKSYTVAFHTPDMEEKDIDLQLDNDGRTLRLKGDRKYNDGGMTVHSRFEKAIMLSPDVDTTNLVANMSGGTVTVVAPKIEMETSEHALSKKIEIKVNEPEATMGEENVEHSEMQEAQSEV</sequence>
<feature type="domain" description="SHSP" evidence="5">
    <location>
        <begin position="91"/>
        <end position="202"/>
    </location>
</feature>
<evidence type="ECO:0000256" key="2">
    <source>
        <dbReference type="RuleBase" id="RU003616"/>
    </source>
</evidence>
<feature type="chain" id="PRO_5044769892" description="SHSP domain-containing protein" evidence="4">
    <location>
        <begin position="23"/>
        <end position="225"/>
    </location>
</feature>
<dbReference type="AlphaFoldDB" id="A0ABD3MFV9"/>